<evidence type="ECO:0000313" key="7">
    <source>
        <dbReference type="EMBL" id="KAK8747646.1"/>
    </source>
</evidence>
<dbReference type="InterPro" id="IPR020070">
    <property type="entry name" value="Ribosomal_bL9_N"/>
</dbReference>
<dbReference type="GO" id="GO:1990904">
    <property type="term" value="C:ribonucleoprotein complex"/>
    <property type="evidence" value="ECO:0007669"/>
    <property type="project" value="UniProtKB-KW"/>
</dbReference>
<sequence>QMLRSGLQGLAGLHLSCPAWAVSRAAPRTLIGSHVENKACAGPLLQQVRTTFILKRRNRVELVKAHKALGSRKLKNRHFIYELVEDTNCKKRKPVKVILMTSVDGLGSKGKVVEMSPFKARNQLLLQGLAVYASPENLEKYSKLLTEASKEEDQPSSEFARKTAEELSQKVLSISMNLDQPWQLEPWHVRVAFRKAGIYLPEEALTLPSQPIIGPDLNLQGKEFLVRVKINNKEEAPVRCRIHHFATNPRERIPWVYRHWELPAESLFPEEAPLLEELTKKYHRTRYPDQEEEV</sequence>
<dbReference type="InterPro" id="IPR036935">
    <property type="entry name" value="Ribosomal_bL9_N_sf"/>
</dbReference>
<gene>
    <name evidence="7" type="ORF">OTU49_016514</name>
</gene>
<evidence type="ECO:0000256" key="2">
    <source>
        <dbReference type="ARBA" id="ARBA00022980"/>
    </source>
</evidence>
<dbReference type="InterPro" id="IPR000244">
    <property type="entry name" value="Ribosomal_bL9"/>
</dbReference>
<comment type="caution">
    <text evidence="7">The sequence shown here is derived from an EMBL/GenBank/DDBJ whole genome shotgun (WGS) entry which is preliminary data.</text>
</comment>
<organism evidence="7 8">
    <name type="scientific">Cherax quadricarinatus</name>
    <name type="common">Australian red claw crayfish</name>
    <dbReference type="NCBI Taxonomy" id="27406"/>
    <lineage>
        <taxon>Eukaryota</taxon>
        <taxon>Metazoa</taxon>
        <taxon>Ecdysozoa</taxon>
        <taxon>Arthropoda</taxon>
        <taxon>Crustacea</taxon>
        <taxon>Multicrustacea</taxon>
        <taxon>Malacostraca</taxon>
        <taxon>Eumalacostraca</taxon>
        <taxon>Eucarida</taxon>
        <taxon>Decapoda</taxon>
        <taxon>Pleocyemata</taxon>
        <taxon>Astacidea</taxon>
        <taxon>Parastacoidea</taxon>
        <taxon>Parastacidae</taxon>
        <taxon>Cherax</taxon>
    </lineage>
</organism>
<protein>
    <recommendedName>
        <fullName evidence="4">Large ribosomal subunit protein bL9m</fullName>
    </recommendedName>
    <alternativeName>
        <fullName evidence="5">39S ribosomal protein L9, mitochondrial</fullName>
    </alternativeName>
</protein>
<evidence type="ECO:0000256" key="5">
    <source>
        <dbReference type="ARBA" id="ARBA00035381"/>
    </source>
</evidence>
<dbReference type="SUPFAM" id="SSF55658">
    <property type="entry name" value="L9 N-domain-like"/>
    <property type="match status" value="1"/>
</dbReference>
<dbReference type="GO" id="GO:0006412">
    <property type="term" value="P:translation"/>
    <property type="evidence" value="ECO:0007669"/>
    <property type="project" value="InterPro"/>
</dbReference>
<feature type="non-terminal residue" evidence="7">
    <location>
        <position position="1"/>
    </location>
</feature>
<evidence type="ECO:0000256" key="4">
    <source>
        <dbReference type="ARBA" id="ARBA00035194"/>
    </source>
</evidence>
<accession>A0AAW0Y6F8</accession>
<evidence type="ECO:0000256" key="1">
    <source>
        <dbReference type="ARBA" id="ARBA00010605"/>
    </source>
</evidence>
<dbReference type="AlphaFoldDB" id="A0AAW0Y6F8"/>
<evidence type="ECO:0000259" key="6">
    <source>
        <dbReference type="Pfam" id="PF01281"/>
    </source>
</evidence>
<name>A0AAW0Y6F8_CHEQU</name>
<dbReference type="Proteomes" id="UP001445076">
    <property type="component" value="Unassembled WGS sequence"/>
</dbReference>
<dbReference type="Pfam" id="PF01281">
    <property type="entry name" value="Ribosomal_L9_N"/>
    <property type="match status" value="1"/>
</dbReference>
<dbReference type="PANTHER" id="PTHR21368">
    <property type="entry name" value="50S RIBOSOMAL PROTEIN L9"/>
    <property type="match status" value="1"/>
</dbReference>
<keyword evidence="2" id="KW-0689">Ribosomal protein</keyword>
<dbReference type="InterPro" id="IPR009027">
    <property type="entry name" value="Ribosomal_bL9/RNase_H1_N"/>
</dbReference>
<comment type="similarity">
    <text evidence="1">Belongs to the bacterial ribosomal protein bL9 family.</text>
</comment>
<keyword evidence="8" id="KW-1185">Reference proteome</keyword>
<dbReference type="GO" id="GO:0003735">
    <property type="term" value="F:structural constituent of ribosome"/>
    <property type="evidence" value="ECO:0007669"/>
    <property type="project" value="InterPro"/>
</dbReference>
<evidence type="ECO:0000256" key="3">
    <source>
        <dbReference type="ARBA" id="ARBA00023274"/>
    </source>
</evidence>
<evidence type="ECO:0000313" key="8">
    <source>
        <dbReference type="Proteomes" id="UP001445076"/>
    </source>
</evidence>
<dbReference type="EMBL" id="JARKIK010000014">
    <property type="protein sequence ID" value="KAK8747646.1"/>
    <property type="molecule type" value="Genomic_DNA"/>
</dbReference>
<dbReference type="GO" id="GO:0005840">
    <property type="term" value="C:ribosome"/>
    <property type="evidence" value="ECO:0007669"/>
    <property type="project" value="UniProtKB-KW"/>
</dbReference>
<reference evidence="7 8" key="1">
    <citation type="journal article" date="2024" name="BMC Genomics">
        <title>Genome assembly of redclaw crayfish (Cherax quadricarinatus) provides insights into its immune adaptation and hypoxia tolerance.</title>
        <authorList>
            <person name="Liu Z."/>
            <person name="Zheng J."/>
            <person name="Li H."/>
            <person name="Fang K."/>
            <person name="Wang S."/>
            <person name="He J."/>
            <person name="Zhou D."/>
            <person name="Weng S."/>
            <person name="Chi M."/>
            <person name="Gu Z."/>
            <person name="He J."/>
            <person name="Li F."/>
            <person name="Wang M."/>
        </authorList>
    </citation>
    <scope>NUCLEOTIDE SEQUENCE [LARGE SCALE GENOMIC DNA]</scope>
    <source>
        <strain evidence="7">ZL_2023a</strain>
    </source>
</reference>
<keyword evidence="3" id="KW-0687">Ribonucleoprotein</keyword>
<proteinExistence type="inferred from homology"/>
<dbReference type="Gene3D" id="3.40.5.10">
    <property type="entry name" value="Ribosomal protein L9, N-terminal domain"/>
    <property type="match status" value="1"/>
</dbReference>
<feature type="domain" description="Ribosomal protein L9" evidence="6">
    <location>
        <begin position="95"/>
        <end position="141"/>
    </location>
</feature>